<dbReference type="PANTHER" id="PTHR12728">
    <property type="entry name" value="BRIX DOMAIN CONTAINING PROTEIN"/>
    <property type="match status" value="1"/>
</dbReference>
<dbReference type="SMART" id="SM00879">
    <property type="entry name" value="Brix"/>
    <property type="match status" value="2"/>
</dbReference>
<dbReference type="GO" id="GO:0000027">
    <property type="term" value="P:ribosomal large subunit assembly"/>
    <property type="evidence" value="ECO:0007669"/>
    <property type="project" value="InterPro"/>
</dbReference>
<dbReference type="GO" id="GO:0019843">
    <property type="term" value="F:rRNA binding"/>
    <property type="evidence" value="ECO:0007669"/>
    <property type="project" value="UniProtKB-UniRule"/>
</dbReference>
<evidence type="ECO:0000259" key="8">
    <source>
        <dbReference type="PROSITE" id="PS50833"/>
    </source>
</evidence>
<accession>A0A1B0C9J8</accession>
<feature type="domain" description="Brix" evidence="8">
    <location>
        <begin position="48"/>
        <end position="252"/>
    </location>
</feature>
<dbReference type="PROSITE" id="PS50833">
    <property type="entry name" value="BRIX"/>
    <property type="match status" value="2"/>
</dbReference>
<dbReference type="EnsemblMetazoa" id="LLOJ000620-RA">
    <property type="protein sequence ID" value="LLOJ000620-PA"/>
    <property type="gene ID" value="LLOJ000620"/>
</dbReference>
<evidence type="ECO:0000256" key="5">
    <source>
        <dbReference type="ARBA" id="ARBA00030889"/>
    </source>
</evidence>
<dbReference type="VEuPathDB" id="VectorBase:LLOJ000620"/>
<dbReference type="Proteomes" id="UP000092461">
    <property type="component" value="Unassembled WGS sequence"/>
</dbReference>
<name>A0A1B0C9J8_LUTLO</name>
<feature type="domain" description="Brix" evidence="8">
    <location>
        <begin position="260"/>
        <end position="474"/>
    </location>
</feature>
<protein>
    <recommendedName>
        <fullName evidence="3 6">Ribosome production factor 2 homolog</fullName>
    </recommendedName>
    <alternativeName>
        <fullName evidence="5 6">Ribosome biogenesis protein RPF2 homolog</fullName>
    </alternativeName>
</protein>
<evidence type="ECO:0000256" key="1">
    <source>
        <dbReference type="ARBA" id="ARBA00004604"/>
    </source>
</evidence>
<evidence type="ECO:0000256" key="4">
    <source>
        <dbReference type="ARBA" id="ARBA00023242"/>
    </source>
</evidence>
<dbReference type="AlphaFoldDB" id="A0A1B0C9J8"/>
<evidence type="ECO:0000256" key="3">
    <source>
        <dbReference type="ARBA" id="ARBA00020387"/>
    </source>
</evidence>
<dbReference type="VEuPathDB" id="VectorBase:LLONM1_000105"/>
<organism evidence="9 10">
    <name type="scientific">Lutzomyia longipalpis</name>
    <name type="common">Sand fly</name>
    <dbReference type="NCBI Taxonomy" id="7200"/>
    <lineage>
        <taxon>Eukaryota</taxon>
        <taxon>Metazoa</taxon>
        <taxon>Ecdysozoa</taxon>
        <taxon>Arthropoda</taxon>
        <taxon>Hexapoda</taxon>
        <taxon>Insecta</taxon>
        <taxon>Pterygota</taxon>
        <taxon>Neoptera</taxon>
        <taxon>Endopterygota</taxon>
        <taxon>Diptera</taxon>
        <taxon>Nematocera</taxon>
        <taxon>Psychodoidea</taxon>
        <taxon>Psychodidae</taxon>
        <taxon>Lutzomyia</taxon>
        <taxon>Lutzomyia</taxon>
    </lineage>
</organism>
<dbReference type="GO" id="GO:0000463">
    <property type="term" value="P:maturation of LSU-rRNA from tricistronic rRNA transcript (SSU-rRNA, 5.8S rRNA, LSU-rRNA)"/>
    <property type="evidence" value="ECO:0007669"/>
    <property type="project" value="TreeGrafter"/>
</dbReference>
<evidence type="ECO:0000313" key="10">
    <source>
        <dbReference type="Proteomes" id="UP000092461"/>
    </source>
</evidence>
<keyword evidence="4 6" id="KW-0539">Nucleus</keyword>
<keyword evidence="10" id="KW-1185">Reference proteome</keyword>
<feature type="compositionally biased region" description="Basic and acidic residues" evidence="7">
    <location>
        <begin position="526"/>
        <end position="545"/>
    </location>
</feature>
<evidence type="ECO:0000256" key="7">
    <source>
        <dbReference type="SAM" id="MobiDB-lite"/>
    </source>
</evidence>
<dbReference type="InterPro" id="IPR039770">
    <property type="entry name" value="Rpf2"/>
</dbReference>
<feature type="region of interest" description="Disordered" evidence="7">
    <location>
        <begin position="518"/>
        <end position="545"/>
    </location>
</feature>
<proteinExistence type="inferred from homology"/>
<dbReference type="EMBL" id="AJWK01002434">
    <property type="status" value="NOT_ANNOTATED_CDS"/>
    <property type="molecule type" value="Genomic_DNA"/>
</dbReference>
<dbReference type="Pfam" id="PF04427">
    <property type="entry name" value="Brix"/>
    <property type="match status" value="2"/>
</dbReference>
<dbReference type="PANTHER" id="PTHR12728:SF0">
    <property type="entry name" value="RIBOSOME PRODUCTION FACTOR 2 HOMOLOG"/>
    <property type="match status" value="1"/>
</dbReference>
<dbReference type="InterPro" id="IPR007109">
    <property type="entry name" value="Brix"/>
</dbReference>
<evidence type="ECO:0000256" key="2">
    <source>
        <dbReference type="ARBA" id="ARBA00010782"/>
    </source>
</evidence>
<evidence type="ECO:0000256" key="6">
    <source>
        <dbReference type="RuleBase" id="RU367086"/>
    </source>
</evidence>
<evidence type="ECO:0000313" key="9">
    <source>
        <dbReference type="EnsemblMetazoa" id="LLOJ000620-PA"/>
    </source>
</evidence>
<reference evidence="9" key="1">
    <citation type="submission" date="2020-05" db="UniProtKB">
        <authorList>
            <consortium name="EnsemblMetazoa"/>
        </authorList>
    </citation>
    <scope>IDENTIFICATION</scope>
    <source>
        <strain evidence="9">Jacobina</strain>
    </source>
</reference>
<dbReference type="GO" id="GO:0005730">
    <property type="term" value="C:nucleolus"/>
    <property type="evidence" value="ECO:0007669"/>
    <property type="project" value="UniProtKB-SubCell"/>
</dbReference>
<dbReference type="EMBL" id="AJWK01002433">
    <property type="status" value="NOT_ANNOTATED_CDS"/>
    <property type="molecule type" value="Genomic_DNA"/>
</dbReference>
<comment type="similarity">
    <text evidence="2 6">Belongs to the RPF2 family.</text>
</comment>
<sequence length="545" mass="62935">MARKEHNLSVCLFAHVRKMSLLRIKKPTTRKGKKILLNREPKLVENVKNTLILEGRKSSGNIKSVLKDLYLLKKPQIKRLSRQNDIIPFENELPLQQLVQKNECSLFMFGSSSKKRPDNLILGRLFENELLDMVELGLVKYRGLQDFKTQKISSNVKPCLIFNGPKWTQTEELRRLKCLLIDSFHRETVNSIRLQGMEHVLSFTLADDLTLFMRSYSIQLKKSGQKTPRIELTEIGPACDFVIRRTKIASEDLYKLSKKRPKTLKPTKKKNLSTDAFGNKEGRVHVGKQNIHKIQTRKIKRLSRQNDIIPFENELPLQQLVQKNECSLFMFGSSSKKRPDNLILGRLFENELLDMVELGLVKYRGLQDFKTQKISSNVKPCLIFNGPKWTQTEELRRLKCLLIDSFHRETVNSIRLQGMEHVLSFTLADDLTLFMRSYSIQLKKSGQKTPRIELTEIGPACDFVIRRTKIASEDLYKLSKKRPKTLKPTKKKNLSMDAFGNKEGRVHVGKQNIHKIQTRKVKALKKTAEERKAEKSAAKASKGDE</sequence>
<comment type="subcellular location">
    <subcellularLocation>
        <location evidence="1 6">Nucleus</location>
        <location evidence="1 6">Nucleolus</location>
    </subcellularLocation>
</comment>